<dbReference type="PANTHER" id="PTHR46212">
    <property type="entry name" value="PEFLIN"/>
    <property type="match status" value="1"/>
</dbReference>
<feature type="compositionally biased region" description="Pro residues" evidence="6">
    <location>
        <begin position="66"/>
        <end position="81"/>
    </location>
</feature>
<dbReference type="GO" id="GO:0048306">
    <property type="term" value="F:calcium-dependent protein binding"/>
    <property type="evidence" value="ECO:0007669"/>
    <property type="project" value="UniProtKB-ARBA"/>
</dbReference>
<evidence type="ECO:0000256" key="1">
    <source>
        <dbReference type="ARBA" id="ARBA00004496"/>
    </source>
</evidence>
<dbReference type="Proteomes" id="UP001337655">
    <property type="component" value="Unassembled WGS sequence"/>
</dbReference>
<keyword evidence="4" id="KW-0677">Repeat</keyword>
<dbReference type="GeneID" id="89925346"/>
<dbReference type="Pfam" id="PF13499">
    <property type="entry name" value="EF-hand_7"/>
    <property type="match status" value="2"/>
</dbReference>
<dbReference type="GO" id="GO:0005509">
    <property type="term" value="F:calcium ion binding"/>
    <property type="evidence" value="ECO:0007669"/>
    <property type="project" value="InterPro"/>
</dbReference>
<dbReference type="PROSITE" id="PS50222">
    <property type="entry name" value="EF_HAND_2"/>
    <property type="match status" value="2"/>
</dbReference>
<dbReference type="PANTHER" id="PTHR46212:SF3">
    <property type="entry name" value="GH27120P"/>
    <property type="match status" value="1"/>
</dbReference>
<keyword evidence="9" id="KW-1185">Reference proteome</keyword>
<sequence>MAYNRGYNPDALPAHAEPEQAAQMLNPGKPSSSAAPPPRQHSGSSPANYNKPVPPPPGQQQAYGRTPPPPSGGYGSQPPPSQNYGQASGGYNDYNRVASPRYENNNSPRYGQQPPPQNSQQQYGYGQQQQQAPPPRNTYGSPPPPANYGQAPPPQYHNRPPIPEQQRPPTVAPPRDQNDRDALWPLFLQVDKDRTGQLSEAELSRALVNGDYTAFDMHTVRMMVRMFDTDRSGTINFDEFCGLWGFLAAWRGLFDKFDLDRSGNISLQEFQDALVAFGYRLSPNFVALLFGTYAKKHSRGRGDDGEREKVLSFDLFVQACISLKRMTDVFKRFDTDRDGYITMSFEEFLTGAQGLFLFNSISPQTDTGLY</sequence>
<dbReference type="Gene3D" id="1.10.238.10">
    <property type="entry name" value="EF-hand"/>
    <property type="match status" value="1"/>
</dbReference>
<dbReference type="CDD" id="cd16180">
    <property type="entry name" value="EFh_PEF_Group_I"/>
    <property type="match status" value="1"/>
</dbReference>
<keyword evidence="3" id="KW-0479">Metal-binding</keyword>
<evidence type="ECO:0000313" key="8">
    <source>
        <dbReference type="EMBL" id="KAK5172361.1"/>
    </source>
</evidence>
<keyword evidence="5" id="KW-0106">Calcium</keyword>
<keyword evidence="2" id="KW-0963">Cytoplasm</keyword>
<dbReference type="RefSeq" id="XP_064661205.1">
    <property type="nucleotide sequence ID" value="XM_064801254.1"/>
</dbReference>
<dbReference type="SUPFAM" id="SSF47473">
    <property type="entry name" value="EF-hand"/>
    <property type="match status" value="1"/>
</dbReference>
<dbReference type="GO" id="GO:0005737">
    <property type="term" value="C:cytoplasm"/>
    <property type="evidence" value="ECO:0007669"/>
    <property type="project" value="UniProtKB-SubCell"/>
</dbReference>
<evidence type="ECO:0000313" key="9">
    <source>
        <dbReference type="Proteomes" id="UP001337655"/>
    </source>
</evidence>
<dbReference type="InterPro" id="IPR051426">
    <property type="entry name" value="Peflin/Sorcin_CaBP"/>
</dbReference>
<evidence type="ECO:0000256" key="6">
    <source>
        <dbReference type="SAM" id="MobiDB-lite"/>
    </source>
</evidence>
<accession>A0AAV9PI87</accession>
<evidence type="ECO:0000256" key="5">
    <source>
        <dbReference type="ARBA" id="ARBA00022837"/>
    </source>
</evidence>
<gene>
    <name evidence="8" type="ORF">LTR77_004000</name>
</gene>
<name>A0AAV9PI87_9PEZI</name>
<evidence type="ECO:0000259" key="7">
    <source>
        <dbReference type="PROSITE" id="PS50222"/>
    </source>
</evidence>
<evidence type="ECO:0000256" key="3">
    <source>
        <dbReference type="ARBA" id="ARBA00022723"/>
    </source>
</evidence>
<dbReference type="SMART" id="SM00054">
    <property type="entry name" value="EFh"/>
    <property type="match status" value="4"/>
</dbReference>
<organism evidence="8 9">
    <name type="scientific">Saxophila tyrrhenica</name>
    <dbReference type="NCBI Taxonomy" id="1690608"/>
    <lineage>
        <taxon>Eukaryota</taxon>
        <taxon>Fungi</taxon>
        <taxon>Dikarya</taxon>
        <taxon>Ascomycota</taxon>
        <taxon>Pezizomycotina</taxon>
        <taxon>Dothideomycetes</taxon>
        <taxon>Dothideomycetidae</taxon>
        <taxon>Mycosphaerellales</taxon>
        <taxon>Extremaceae</taxon>
        <taxon>Saxophila</taxon>
    </lineage>
</organism>
<dbReference type="EMBL" id="JAVRRT010000005">
    <property type="protein sequence ID" value="KAK5172361.1"/>
    <property type="molecule type" value="Genomic_DNA"/>
</dbReference>
<reference evidence="8 9" key="1">
    <citation type="submission" date="2023-08" db="EMBL/GenBank/DDBJ databases">
        <title>Black Yeasts Isolated from many extreme environments.</title>
        <authorList>
            <person name="Coleine C."/>
            <person name="Stajich J.E."/>
            <person name="Selbmann L."/>
        </authorList>
    </citation>
    <scope>NUCLEOTIDE SEQUENCE [LARGE SCALE GENOMIC DNA]</scope>
    <source>
        <strain evidence="8 9">CCFEE 5935</strain>
    </source>
</reference>
<comment type="subcellular location">
    <subcellularLocation>
        <location evidence="1">Cytoplasm</location>
    </subcellularLocation>
</comment>
<evidence type="ECO:0000256" key="4">
    <source>
        <dbReference type="ARBA" id="ARBA00022737"/>
    </source>
</evidence>
<feature type="compositionally biased region" description="Pro residues" evidence="6">
    <location>
        <begin position="132"/>
        <end position="163"/>
    </location>
</feature>
<feature type="compositionally biased region" description="Low complexity" evidence="6">
    <location>
        <begin position="118"/>
        <end position="131"/>
    </location>
</feature>
<proteinExistence type="predicted"/>
<dbReference type="InterPro" id="IPR018247">
    <property type="entry name" value="EF_Hand_1_Ca_BS"/>
</dbReference>
<feature type="domain" description="EF-hand" evidence="7">
    <location>
        <begin position="245"/>
        <end position="280"/>
    </location>
</feature>
<dbReference type="InterPro" id="IPR011992">
    <property type="entry name" value="EF-hand-dom_pair"/>
</dbReference>
<feature type="region of interest" description="Disordered" evidence="6">
    <location>
        <begin position="1"/>
        <end position="179"/>
    </location>
</feature>
<feature type="domain" description="EF-hand" evidence="7">
    <location>
        <begin position="321"/>
        <end position="358"/>
    </location>
</feature>
<comment type="caution">
    <text evidence="8">The sequence shown here is derived from an EMBL/GenBank/DDBJ whole genome shotgun (WGS) entry which is preliminary data.</text>
</comment>
<protein>
    <recommendedName>
        <fullName evidence="7">EF-hand domain-containing protein</fullName>
    </recommendedName>
</protein>
<dbReference type="AlphaFoldDB" id="A0AAV9PI87"/>
<dbReference type="PROSITE" id="PS00018">
    <property type="entry name" value="EF_HAND_1"/>
    <property type="match status" value="2"/>
</dbReference>
<evidence type="ECO:0000256" key="2">
    <source>
        <dbReference type="ARBA" id="ARBA00022490"/>
    </source>
</evidence>
<dbReference type="InterPro" id="IPR002048">
    <property type="entry name" value="EF_hand_dom"/>
</dbReference>